<comment type="caution">
    <text evidence="3">The sequence shown here is derived from an EMBL/GenBank/DDBJ whole genome shotgun (WGS) entry which is preliminary data.</text>
</comment>
<comment type="similarity">
    <text evidence="1">Belongs to the CapA family.</text>
</comment>
<dbReference type="InterPro" id="IPR019079">
    <property type="entry name" value="Capsule_synth_CapA"/>
</dbReference>
<dbReference type="EMBL" id="JBHLUB010000026">
    <property type="protein sequence ID" value="MFC0581842.1"/>
    <property type="molecule type" value="Genomic_DNA"/>
</dbReference>
<dbReference type="RefSeq" id="WP_377458553.1">
    <property type="nucleotide sequence ID" value="NZ_JBHLUB010000026.1"/>
</dbReference>
<dbReference type="SUPFAM" id="SSF56300">
    <property type="entry name" value="Metallo-dependent phosphatases"/>
    <property type="match status" value="1"/>
</dbReference>
<gene>
    <name evidence="3" type="ORF">ACFFFR_05530</name>
</gene>
<feature type="domain" description="Capsule synthesis protein CapA" evidence="2">
    <location>
        <begin position="56"/>
        <end position="305"/>
    </location>
</feature>
<organism evidence="3 4">
    <name type="scientific">Micrococcoides hystricis</name>
    <dbReference type="NCBI Taxonomy" id="1572761"/>
    <lineage>
        <taxon>Bacteria</taxon>
        <taxon>Bacillati</taxon>
        <taxon>Actinomycetota</taxon>
        <taxon>Actinomycetes</taxon>
        <taxon>Micrococcales</taxon>
        <taxon>Micrococcaceae</taxon>
        <taxon>Micrococcoides</taxon>
    </lineage>
</organism>
<evidence type="ECO:0000256" key="1">
    <source>
        <dbReference type="ARBA" id="ARBA00005662"/>
    </source>
</evidence>
<evidence type="ECO:0000313" key="3">
    <source>
        <dbReference type="EMBL" id="MFC0581842.1"/>
    </source>
</evidence>
<proteinExistence type="inferred from homology"/>
<dbReference type="PROSITE" id="PS51257">
    <property type="entry name" value="PROKAR_LIPOPROTEIN"/>
    <property type="match status" value="1"/>
</dbReference>
<dbReference type="PANTHER" id="PTHR33393">
    <property type="entry name" value="POLYGLUTAMINE SYNTHESIS ACCESSORY PROTEIN RV0574C-RELATED"/>
    <property type="match status" value="1"/>
</dbReference>
<keyword evidence="4" id="KW-1185">Reference proteome</keyword>
<dbReference type="InterPro" id="IPR052169">
    <property type="entry name" value="CW_Biosynth-Accessory"/>
</dbReference>
<dbReference type="CDD" id="cd07381">
    <property type="entry name" value="MPP_CapA"/>
    <property type="match status" value="1"/>
</dbReference>
<dbReference type="Proteomes" id="UP001589862">
    <property type="component" value="Unassembled WGS sequence"/>
</dbReference>
<dbReference type="SMART" id="SM00854">
    <property type="entry name" value="PGA_cap"/>
    <property type="match status" value="1"/>
</dbReference>
<accession>A0ABV6PBW9</accession>
<sequence>MRRTSAAQPSQIRRILGMLAATLLLVSTVGCGVVAEEKPIPTASASETTESPRSATIVLSGDLLWHPSLYRGAEQDAANAGDQGYDFAPLFEDVKPLIQEADLAICHEEVPFAPPGEEPSGYPAFGAPDAVAEGVSAVGWDMCTTASNHSLDRGMEGLRHTVESFEAAGVDVVGTYTGAADAKTPYIFTTEEGVKVSVVIGTYGLNGYTTPPGEEYAVDLLDVPAMISKAEAAKEDGADIVLAAVHAGDEYETMPNQQQIDAATALADSPAIDMIYGHHVHVVQPWDRINGKLVIYGLGNMVAQHMTDEPRGYEGVTAEIRFTEDEDGSFSLDQAAYYPTLVTRSGLLSEDGAPPARLLQVNKALENGHYIADADQERLELARSRTAEAVNALQITDIIEK</sequence>
<dbReference type="Gene3D" id="3.60.21.10">
    <property type="match status" value="1"/>
</dbReference>
<dbReference type="InterPro" id="IPR029052">
    <property type="entry name" value="Metallo-depent_PP-like"/>
</dbReference>
<dbReference type="Pfam" id="PF09587">
    <property type="entry name" value="PGA_cap"/>
    <property type="match status" value="1"/>
</dbReference>
<dbReference type="PANTHER" id="PTHR33393:SF13">
    <property type="entry name" value="PGA BIOSYNTHESIS PROTEIN CAPA"/>
    <property type="match status" value="1"/>
</dbReference>
<evidence type="ECO:0000259" key="2">
    <source>
        <dbReference type="SMART" id="SM00854"/>
    </source>
</evidence>
<reference evidence="3 4" key="1">
    <citation type="submission" date="2024-09" db="EMBL/GenBank/DDBJ databases">
        <authorList>
            <person name="Sun Q."/>
            <person name="Mori K."/>
        </authorList>
    </citation>
    <scope>NUCLEOTIDE SEQUENCE [LARGE SCALE GENOMIC DNA]</scope>
    <source>
        <strain evidence="3 4">NCAIM B.02604</strain>
    </source>
</reference>
<evidence type="ECO:0000313" key="4">
    <source>
        <dbReference type="Proteomes" id="UP001589862"/>
    </source>
</evidence>
<name>A0ABV6PBW9_9MICC</name>
<protein>
    <submittedName>
        <fullName evidence="3">CapA family protein</fullName>
    </submittedName>
</protein>